<evidence type="ECO:0000313" key="1">
    <source>
        <dbReference type="EMBL" id="GJT64189.1"/>
    </source>
</evidence>
<reference evidence="1" key="2">
    <citation type="submission" date="2022-01" db="EMBL/GenBank/DDBJ databases">
        <authorList>
            <person name="Yamashiro T."/>
            <person name="Shiraishi A."/>
            <person name="Satake H."/>
            <person name="Nakayama K."/>
        </authorList>
    </citation>
    <scope>NUCLEOTIDE SEQUENCE</scope>
</reference>
<organism evidence="1 2">
    <name type="scientific">Tanacetum coccineum</name>
    <dbReference type="NCBI Taxonomy" id="301880"/>
    <lineage>
        <taxon>Eukaryota</taxon>
        <taxon>Viridiplantae</taxon>
        <taxon>Streptophyta</taxon>
        <taxon>Embryophyta</taxon>
        <taxon>Tracheophyta</taxon>
        <taxon>Spermatophyta</taxon>
        <taxon>Magnoliopsida</taxon>
        <taxon>eudicotyledons</taxon>
        <taxon>Gunneridae</taxon>
        <taxon>Pentapetalae</taxon>
        <taxon>asterids</taxon>
        <taxon>campanulids</taxon>
        <taxon>Asterales</taxon>
        <taxon>Asteraceae</taxon>
        <taxon>Asteroideae</taxon>
        <taxon>Anthemideae</taxon>
        <taxon>Anthemidinae</taxon>
        <taxon>Tanacetum</taxon>
    </lineage>
</organism>
<proteinExistence type="predicted"/>
<evidence type="ECO:0000313" key="2">
    <source>
        <dbReference type="Proteomes" id="UP001151760"/>
    </source>
</evidence>
<name>A0ABQ5FMJ1_9ASTR</name>
<protein>
    <submittedName>
        <fullName evidence="1">Uncharacterized protein</fullName>
    </submittedName>
</protein>
<accession>A0ABQ5FMJ1</accession>
<sequence>MLDPSPEFIGHLGCIGYLEMCSADHLLIALRGTKSGEENFRNYANDSGLIGGERFSLKTHFDKYSYGPRELYLFLCEPPGNGSHKSMPPTSRFHKLGWSFEASHPVAKFFLVVGTSHSF</sequence>
<gene>
    <name evidence="1" type="ORF">Tco_1015669</name>
</gene>
<keyword evidence="2" id="KW-1185">Reference proteome</keyword>
<dbReference type="EMBL" id="BQNB010017523">
    <property type="protein sequence ID" value="GJT64189.1"/>
    <property type="molecule type" value="Genomic_DNA"/>
</dbReference>
<comment type="caution">
    <text evidence="1">The sequence shown here is derived from an EMBL/GenBank/DDBJ whole genome shotgun (WGS) entry which is preliminary data.</text>
</comment>
<reference evidence="1" key="1">
    <citation type="journal article" date="2022" name="Int. J. Mol. Sci.">
        <title>Draft Genome of Tanacetum Coccineum: Genomic Comparison of Closely Related Tanacetum-Family Plants.</title>
        <authorList>
            <person name="Yamashiro T."/>
            <person name="Shiraishi A."/>
            <person name="Nakayama K."/>
            <person name="Satake H."/>
        </authorList>
    </citation>
    <scope>NUCLEOTIDE SEQUENCE</scope>
</reference>
<dbReference type="Proteomes" id="UP001151760">
    <property type="component" value="Unassembled WGS sequence"/>
</dbReference>